<dbReference type="InterPro" id="IPR000571">
    <property type="entry name" value="Znf_CCCH"/>
</dbReference>
<feature type="compositionally biased region" description="Polar residues" evidence="10">
    <location>
        <begin position="110"/>
        <end position="123"/>
    </location>
</feature>
<evidence type="ECO:0000256" key="1">
    <source>
        <dbReference type="ARBA" id="ARBA00004123"/>
    </source>
</evidence>
<feature type="region of interest" description="Disordered" evidence="10">
    <location>
        <begin position="204"/>
        <end position="308"/>
    </location>
</feature>
<dbReference type="GO" id="GO:0008270">
    <property type="term" value="F:zinc ion binding"/>
    <property type="evidence" value="ECO:0007669"/>
    <property type="project" value="UniProtKB-KW"/>
</dbReference>
<evidence type="ECO:0000256" key="8">
    <source>
        <dbReference type="ARBA" id="ARBA00023242"/>
    </source>
</evidence>
<dbReference type="InterPro" id="IPR040366">
    <property type="entry name" value="Nab2/ZC3H14"/>
</dbReference>
<name>A0A9N9XPC5_PHYSR</name>
<dbReference type="SMART" id="SM00356">
    <property type="entry name" value="ZnF_C3H1"/>
    <property type="match status" value="3"/>
</dbReference>
<reference evidence="12" key="1">
    <citation type="submission" date="2022-01" db="EMBL/GenBank/DDBJ databases">
        <authorList>
            <person name="King R."/>
        </authorList>
    </citation>
    <scope>NUCLEOTIDE SEQUENCE</scope>
</reference>
<evidence type="ECO:0000256" key="6">
    <source>
        <dbReference type="ARBA" id="ARBA00022771"/>
    </source>
</evidence>
<feature type="zinc finger region" description="C3H1-type" evidence="9">
    <location>
        <begin position="524"/>
        <end position="549"/>
    </location>
</feature>
<proteinExistence type="inferred from homology"/>
<dbReference type="PROSITE" id="PS50103">
    <property type="entry name" value="ZF_C3H1"/>
    <property type="match status" value="2"/>
</dbReference>
<feature type="compositionally biased region" description="Basic and acidic residues" evidence="10">
    <location>
        <begin position="247"/>
        <end position="302"/>
    </location>
</feature>
<evidence type="ECO:0000259" key="11">
    <source>
        <dbReference type="PROSITE" id="PS50103"/>
    </source>
</evidence>
<gene>
    <name evidence="12" type="ORF">PHYEVI_LOCUS6084</name>
</gene>
<dbReference type="PANTHER" id="PTHR14738:SF29">
    <property type="entry name" value="ZINC FINGER CCCH DOMAIN-CONTAINING PROTEIN 14"/>
    <property type="match status" value="1"/>
</dbReference>
<feature type="region of interest" description="Disordered" evidence="10">
    <location>
        <begin position="95"/>
        <end position="128"/>
    </location>
</feature>
<keyword evidence="8" id="KW-0539">Nucleus</keyword>
<evidence type="ECO:0000256" key="9">
    <source>
        <dbReference type="PROSITE-ProRule" id="PRU00723"/>
    </source>
</evidence>
<dbReference type="PANTHER" id="PTHR14738">
    <property type="entry name" value="ZINC FINGER CCCH DOMAIN-CONTAINING PROTEIN 14"/>
    <property type="match status" value="1"/>
</dbReference>
<dbReference type="GO" id="GO:0005634">
    <property type="term" value="C:nucleus"/>
    <property type="evidence" value="ECO:0007669"/>
    <property type="project" value="UniProtKB-SubCell"/>
</dbReference>
<dbReference type="GO" id="GO:0005737">
    <property type="term" value="C:cytoplasm"/>
    <property type="evidence" value="ECO:0007669"/>
    <property type="project" value="TreeGrafter"/>
</dbReference>
<comment type="subcellular location">
    <subcellularLocation>
        <location evidence="1">Nucleus</location>
    </subcellularLocation>
</comment>
<feature type="domain" description="C3H1-type" evidence="11">
    <location>
        <begin position="524"/>
        <end position="549"/>
    </location>
</feature>
<dbReference type="Pfam" id="PF14608">
    <property type="entry name" value="zf-CCCH_2"/>
    <property type="match status" value="5"/>
</dbReference>
<keyword evidence="5" id="KW-0677">Repeat</keyword>
<keyword evidence="6 9" id="KW-0863">Zinc-finger</keyword>
<feature type="zinc finger region" description="C3H1-type" evidence="9">
    <location>
        <begin position="610"/>
        <end position="638"/>
    </location>
</feature>
<dbReference type="GO" id="GO:0043488">
    <property type="term" value="P:regulation of mRNA stability"/>
    <property type="evidence" value="ECO:0007669"/>
    <property type="project" value="InterPro"/>
</dbReference>
<dbReference type="Gene3D" id="1.20.1390.10">
    <property type="entry name" value="PWI domain"/>
    <property type="match status" value="1"/>
</dbReference>
<evidence type="ECO:0000256" key="5">
    <source>
        <dbReference type="ARBA" id="ARBA00022737"/>
    </source>
</evidence>
<evidence type="ECO:0000256" key="10">
    <source>
        <dbReference type="SAM" id="MobiDB-lite"/>
    </source>
</evidence>
<comment type="similarity">
    <text evidence="2">Belongs to the ZC3H14 family.</text>
</comment>
<dbReference type="GO" id="GO:0008143">
    <property type="term" value="F:poly(A) binding"/>
    <property type="evidence" value="ECO:0007669"/>
    <property type="project" value="InterPro"/>
</dbReference>
<dbReference type="Gene3D" id="4.10.1000.30">
    <property type="match status" value="2"/>
</dbReference>
<organism evidence="12 13">
    <name type="scientific">Phyllotreta striolata</name>
    <name type="common">Striped flea beetle</name>
    <name type="synonym">Crioceris striolata</name>
    <dbReference type="NCBI Taxonomy" id="444603"/>
    <lineage>
        <taxon>Eukaryota</taxon>
        <taxon>Metazoa</taxon>
        <taxon>Ecdysozoa</taxon>
        <taxon>Arthropoda</taxon>
        <taxon>Hexapoda</taxon>
        <taxon>Insecta</taxon>
        <taxon>Pterygota</taxon>
        <taxon>Neoptera</taxon>
        <taxon>Endopterygota</taxon>
        <taxon>Coleoptera</taxon>
        <taxon>Polyphaga</taxon>
        <taxon>Cucujiformia</taxon>
        <taxon>Chrysomeloidea</taxon>
        <taxon>Chrysomelidae</taxon>
        <taxon>Galerucinae</taxon>
        <taxon>Alticini</taxon>
        <taxon>Phyllotreta</taxon>
    </lineage>
</organism>
<dbReference type="AlphaFoldDB" id="A0A9N9XPC5"/>
<evidence type="ECO:0000256" key="4">
    <source>
        <dbReference type="ARBA" id="ARBA00022723"/>
    </source>
</evidence>
<dbReference type="EMBL" id="OU900096">
    <property type="protein sequence ID" value="CAG9859716.1"/>
    <property type="molecule type" value="Genomic_DNA"/>
</dbReference>
<evidence type="ECO:0000256" key="3">
    <source>
        <dbReference type="ARBA" id="ARBA00015071"/>
    </source>
</evidence>
<evidence type="ECO:0000256" key="7">
    <source>
        <dbReference type="ARBA" id="ARBA00022833"/>
    </source>
</evidence>
<evidence type="ECO:0000313" key="12">
    <source>
        <dbReference type="EMBL" id="CAG9859716.1"/>
    </source>
</evidence>
<dbReference type="Proteomes" id="UP001153712">
    <property type="component" value="Chromosome 3"/>
</dbReference>
<keyword evidence="4 9" id="KW-0479">Metal-binding</keyword>
<evidence type="ECO:0000256" key="2">
    <source>
        <dbReference type="ARBA" id="ARBA00008423"/>
    </source>
</evidence>
<keyword evidence="13" id="KW-1185">Reference proteome</keyword>
<dbReference type="OrthoDB" id="5589010at2759"/>
<keyword evidence="7 9" id="KW-0862">Zinc</keyword>
<protein>
    <recommendedName>
        <fullName evidence="3">Zinc finger CCCH domain-containing protein 14</fullName>
    </recommendedName>
</protein>
<accession>A0A9N9XPC5</accession>
<feature type="domain" description="C3H1-type" evidence="11">
    <location>
        <begin position="610"/>
        <end position="638"/>
    </location>
</feature>
<evidence type="ECO:0000313" key="13">
    <source>
        <dbReference type="Proteomes" id="UP001153712"/>
    </source>
</evidence>
<sequence>MDSVGAEVGQKMRSAIKAKLLELNCYVDDELPDYIMVMVANRRTKAQMKEDLNLFLNTKTEVFVDWLHIVLKKLREVTVTNPDVYKRVTKRKANEEEDVKVKKEKKSKKTGNNDSESTSSLTDNLPMMSKKLTEQRKLLLENKNEEKYCDEFDIPLLSEVNKSNERELEEIERRIKSVKSRLGSQIIDDAELVEAKLEKGLEEINEQTETNNEFAIEKPRKHSPIIFQEDKPEPPPVAKKVSILQRLGERKQDSQRKRESSEAKKKDERHSRRRVIEKDDRKQSRPKDRIRHAVKDRKDSESQKNLLSQVGVMSKIYVPEKPPVENEEDELKTREVRSMVRVKPRILPSNATQPNKALLLKAVEEAHRSVSQTTKNVKVLNTEENSNGDVPITRKLSHREKVKLRNIILAQVSREDSDSNDDNDKEFEYVPKPLTKTCKELPAYIPSSRNSVDGKKAARNCVLVTSESDYSPEIIPEKPRISAKARLEARKSPSPIIYDKASIKVTNKPDVPDILPIIHQPISLKNKEKCKYWPNCRQGEKCEFVHPVVKCELFPNCQYGDSCLYIHPSCKFGPGCTKRGCSFSHSSLMNKTPLTQPVICKYFPKCSYSACSFYHPKPCRFGQYCKNQADCPFSHATTVNKASLTWRSQV</sequence>